<evidence type="ECO:0000313" key="1">
    <source>
        <dbReference type="EMBL" id="KAA1136479.1"/>
    </source>
</evidence>
<evidence type="ECO:0000313" key="2">
    <source>
        <dbReference type="Proteomes" id="UP000325313"/>
    </source>
</evidence>
<comment type="caution">
    <text evidence="1">The sequence shown here is derived from an EMBL/GenBank/DDBJ whole genome shotgun (WGS) entry which is preliminary data.</text>
</comment>
<gene>
    <name evidence="1" type="ORF">PGTUg99_033407</name>
</gene>
<protein>
    <submittedName>
        <fullName evidence="1">Uncharacterized protein</fullName>
    </submittedName>
</protein>
<dbReference type="EMBL" id="VDEP01000035">
    <property type="protein sequence ID" value="KAA1136479.1"/>
    <property type="molecule type" value="Genomic_DNA"/>
</dbReference>
<dbReference type="AlphaFoldDB" id="A0A5B0SG85"/>
<name>A0A5B0SG85_PUCGR</name>
<reference evidence="1 2" key="1">
    <citation type="submission" date="2019-05" db="EMBL/GenBank/DDBJ databases">
        <title>Emergence of the Ug99 lineage of the wheat stem rust pathogen through somatic hybridization.</title>
        <authorList>
            <person name="Li F."/>
            <person name="Upadhyaya N.M."/>
            <person name="Sperschneider J."/>
            <person name="Matny O."/>
            <person name="Nguyen-Phuc H."/>
            <person name="Mago R."/>
            <person name="Raley C."/>
            <person name="Miller M.E."/>
            <person name="Silverstein K.A.T."/>
            <person name="Henningsen E."/>
            <person name="Hirsch C.D."/>
            <person name="Visser B."/>
            <person name="Pretorius Z.A."/>
            <person name="Steffenson B.J."/>
            <person name="Schwessinger B."/>
            <person name="Dodds P.N."/>
            <person name="Figueroa M."/>
        </authorList>
    </citation>
    <scope>NUCLEOTIDE SEQUENCE [LARGE SCALE GENOMIC DNA]</scope>
    <source>
        <strain evidence="1 2">Ug99</strain>
    </source>
</reference>
<proteinExistence type="predicted"/>
<sequence>MRGFAGWCWSVTTKEGVSAISKWPSTETLAKTPTYLFDILFPKNLLLVHLKPLFAGKRSQRAEAVTFGQGCFLADFWPATTKKGASAILKGFSEYALPKMYHPSHPS</sequence>
<organism evidence="1 2">
    <name type="scientific">Puccinia graminis f. sp. tritici</name>
    <dbReference type="NCBI Taxonomy" id="56615"/>
    <lineage>
        <taxon>Eukaryota</taxon>
        <taxon>Fungi</taxon>
        <taxon>Dikarya</taxon>
        <taxon>Basidiomycota</taxon>
        <taxon>Pucciniomycotina</taxon>
        <taxon>Pucciniomycetes</taxon>
        <taxon>Pucciniales</taxon>
        <taxon>Pucciniaceae</taxon>
        <taxon>Puccinia</taxon>
    </lineage>
</organism>
<dbReference type="Proteomes" id="UP000325313">
    <property type="component" value="Unassembled WGS sequence"/>
</dbReference>
<accession>A0A5B0SG85</accession>